<comment type="caution">
    <text evidence="1">The sequence shown here is derived from an EMBL/GenBank/DDBJ whole genome shotgun (WGS) entry which is preliminary data.</text>
</comment>
<reference evidence="1 2" key="1">
    <citation type="journal article" date="2019" name="Emerg. Microbes Infect.">
        <title>Comprehensive subspecies identification of 175 nontuberculous mycobacteria species based on 7547 genomic profiles.</title>
        <authorList>
            <person name="Matsumoto Y."/>
            <person name="Kinjo T."/>
            <person name="Motooka D."/>
            <person name="Nabeya D."/>
            <person name="Jung N."/>
            <person name="Uechi K."/>
            <person name="Horii T."/>
            <person name="Iida T."/>
            <person name="Fujita J."/>
            <person name="Nakamura S."/>
        </authorList>
    </citation>
    <scope>NUCLEOTIDE SEQUENCE [LARGE SCALE GENOMIC DNA]</scope>
    <source>
        <strain evidence="1 2">JCM 18565</strain>
    </source>
</reference>
<dbReference type="Gene3D" id="3.10.450.50">
    <property type="match status" value="1"/>
</dbReference>
<accession>A0ABQ1BYH4</accession>
<keyword evidence="2" id="KW-1185">Reference proteome</keyword>
<sequence>MWMEVKVPGTELDQAVREVMDRWKAGIDSHQPDRVADQFTEDAIFQGLRPYSVGQQGVYAYYDSQPHGMTVSYRILETRPVAAGAVLGYLHADFAFPDRSIVSVRIGVLVTQGSGGWRIAYYQASKID</sequence>
<dbReference type="Proteomes" id="UP000465240">
    <property type="component" value="Unassembled WGS sequence"/>
</dbReference>
<proteinExistence type="predicted"/>
<evidence type="ECO:0000313" key="1">
    <source>
        <dbReference type="EMBL" id="GFG77216.1"/>
    </source>
</evidence>
<name>A0ABQ1BYH4_9MYCO</name>
<protein>
    <recommendedName>
        <fullName evidence="3">SnoaL-like domain-containing protein</fullName>
    </recommendedName>
</protein>
<dbReference type="SUPFAM" id="SSF54427">
    <property type="entry name" value="NTF2-like"/>
    <property type="match status" value="1"/>
</dbReference>
<dbReference type="EMBL" id="BLKX01000001">
    <property type="protein sequence ID" value="GFG77216.1"/>
    <property type="molecule type" value="Genomic_DNA"/>
</dbReference>
<gene>
    <name evidence="1" type="ORF">MPRG_04920</name>
</gene>
<evidence type="ECO:0008006" key="3">
    <source>
        <dbReference type="Google" id="ProtNLM"/>
    </source>
</evidence>
<dbReference type="InterPro" id="IPR032710">
    <property type="entry name" value="NTF2-like_dom_sf"/>
</dbReference>
<organism evidence="1 2">
    <name type="scientific">Mycobacterium paragordonae</name>
    <dbReference type="NCBI Taxonomy" id="1389713"/>
    <lineage>
        <taxon>Bacteria</taxon>
        <taxon>Bacillati</taxon>
        <taxon>Actinomycetota</taxon>
        <taxon>Actinomycetes</taxon>
        <taxon>Mycobacteriales</taxon>
        <taxon>Mycobacteriaceae</taxon>
        <taxon>Mycobacterium</taxon>
    </lineage>
</organism>
<evidence type="ECO:0000313" key="2">
    <source>
        <dbReference type="Proteomes" id="UP000465240"/>
    </source>
</evidence>